<evidence type="ECO:0000256" key="1">
    <source>
        <dbReference type="ARBA" id="ARBA00022630"/>
    </source>
</evidence>
<dbReference type="PIRSF" id="PIRSF000337">
    <property type="entry name" value="NTA_MOA"/>
    <property type="match status" value="1"/>
</dbReference>
<proteinExistence type="inferred from homology"/>
<feature type="binding site" evidence="6">
    <location>
        <position position="229"/>
    </location>
    <ligand>
        <name>FMN</name>
        <dbReference type="ChEBI" id="CHEBI:58210"/>
    </ligand>
</feature>
<dbReference type="InterPro" id="IPR051260">
    <property type="entry name" value="Diverse_substr_monoxygenases"/>
</dbReference>
<dbReference type="EC" id="1.14.-.-" evidence="8"/>
<dbReference type="InterPro" id="IPR011251">
    <property type="entry name" value="Luciferase-like_dom"/>
</dbReference>
<comment type="caution">
    <text evidence="8">The sequence shown here is derived from an EMBL/GenBank/DDBJ whole genome shotgun (WGS) entry which is preliminary data.</text>
</comment>
<dbReference type="SUPFAM" id="SSF51679">
    <property type="entry name" value="Bacterial luciferase-like"/>
    <property type="match status" value="1"/>
</dbReference>
<evidence type="ECO:0000256" key="6">
    <source>
        <dbReference type="PIRSR" id="PIRSR000337-1"/>
    </source>
</evidence>
<organism evidence="8 9">
    <name type="scientific">Gluconacetobacter sacchari</name>
    <dbReference type="NCBI Taxonomy" id="92759"/>
    <lineage>
        <taxon>Bacteria</taxon>
        <taxon>Pseudomonadati</taxon>
        <taxon>Pseudomonadota</taxon>
        <taxon>Alphaproteobacteria</taxon>
        <taxon>Acetobacterales</taxon>
        <taxon>Acetobacteraceae</taxon>
        <taxon>Gluconacetobacter</taxon>
    </lineage>
</organism>
<dbReference type="InterPro" id="IPR016215">
    <property type="entry name" value="NTA_MOA"/>
</dbReference>
<evidence type="ECO:0000313" key="8">
    <source>
        <dbReference type="EMBL" id="MBB2161952.1"/>
    </source>
</evidence>
<dbReference type="GO" id="GO:0016705">
    <property type="term" value="F:oxidoreductase activity, acting on paired donors, with incorporation or reduction of molecular oxygen"/>
    <property type="evidence" value="ECO:0007669"/>
    <property type="project" value="InterPro"/>
</dbReference>
<feature type="binding site" evidence="6">
    <location>
        <position position="58"/>
    </location>
    <ligand>
        <name>FMN</name>
        <dbReference type="ChEBI" id="CHEBI:58210"/>
    </ligand>
</feature>
<dbReference type="PANTHER" id="PTHR30011">
    <property type="entry name" value="ALKANESULFONATE MONOOXYGENASE-RELATED"/>
    <property type="match status" value="1"/>
</dbReference>
<reference evidence="8 9" key="1">
    <citation type="submission" date="2020-04" db="EMBL/GenBank/DDBJ databases">
        <title>Description of novel Gluconacetobacter.</title>
        <authorList>
            <person name="Sombolestani A."/>
        </authorList>
    </citation>
    <scope>NUCLEOTIDE SEQUENCE [LARGE SCALE GENOMIC DNA]</scope>
    <source>
        <strain evidence="8 9">LMG 19747</strain>
    </source>
</reference>
<keyword evidence="1 6" id="KW-0285">Flavoprotein</keyword>
<feature type="domain" description="Luciferase-like" evidence="7">
    <location>
        <begin position="35"/>
        <end position="385"/>
    </location>
</feature>
<evidence type="ECO:0000256" key="2">
    <source>
        <dbReference type="ARBA" id="ARBA00022643"/>
    </source>
</evidence>
<evidence type="ECO:0000256" key="5">
    <source>
        <dbReference type="ARBA" id="ARBA00033748"/>
    </source>
</evidence>
<evidence type="ECO:0000313" key="9">
    <source>
        <dbReference type="Proteomes" id="UP000589085"/>
    </source>
</evidence>
<evidence type="ECO:0000259" key="7">
    <source>
        <dbReference type="Pfam" id="PF00296"/>
    </source>
</evidence>
<name>A0A7W4NPZ3_9PROT</name>
<dbReference type="PANTHER" id="PTHR30011:SF16">
    <property type="entry name" value="C2H2 FINGER DOMAIN TRANSCRIPTION FACTOR (EUROFUNG)-RELATED"/>
    <property type="match status" value="1"/>
</dbReference>
<dbReference type="GO" id="GO:0004497">
    <property type="term" value="F:monooxygenase activity"/>
    <property type="evidence" value="ECO:0007669"/>
    <property type="project" value="UniProtKB-KW"/>
</dbReference>
<protein>
    <submittedName>
        <fullName evidence="8">NtaA/DmoA family FMN-dependent monooxygenase</fullName>
        <ecNumber evidence="8">1.14.-.-</ecNumber>
    </submittedName>
</protein>
<feature type="binding site" evidence="6">
    <location>
        <position position="158"/>
    </location>
    <ligand>
        <name>FMN</name>
        <dbReference type="ChEBI" id="CHEBI:58210"/>
    </ligand>
</feature>
<keyword evidence="2 6" id="KW-0288">FMN</keyword>
<dbReference type="NCBIfam" id="TIGR03860">
    <property type="entry name" value="FMN_nitrolo"/>
    <property type="match status" value="1"/>
</dbReference>
<feature type="binding site" evidence="6">
    <location>
        <position position="228"/>
    </location>
    <ligand>
        <name>FMN</name>
        <dbReference type="ChEBI" id="CHEBI:58210"/>
    </ligand>
</feature>
<keyword evidence="4 8" id="KW-0503">Monooxygenase</keyword>
<dbReference type="EMBL" id="JABEQJ010000028">
    <property type="protein sequence ID" value="MBB2161952.1"/>
    <property type="molecule type" value="Genomic_DNA"/>
</dbReference>
<dbReference type="InterPro" id="IPR036661">
    <property type="entry name" value="Luciferase-like_sf"/>
</dbReference>
<sequence>MTRQMHLFAYLKTGPTALHAGGWRHPDAVLDDFLEPGRYQAIARTLEQACFDGCFFADLQGLYDIHGGGFDTYVRRGGQISFLDPMVVLPVMAAVTSRLGLGATLSTSFLHPYHLARALLSMDVLSKGRMAWNIVTSATDLEARNYGMDEIADKAARYERADEVVEACMKLWKSWDKDAFTLDKESGLFADPAKVHYANYEGRYVRTRGPLSIPQSAQGHPVLMQAGSSPRGIQFAARWAEIVFAPDAADDKMQENYRTLKQGIVAADRSPDDCALCVQTTCIVAETDSMAQERADYVNALATEELNMATVSANSGVDVSRLAGSESVADLAKNQGIHEALSMLETVQRERGAALRQTLERRLPNMIVGSYKTVADRLEAMFTSGCCDGFVLTPVMFPGSHESFCRMVVPELQRRGLFRTHYTGTTLREHLGTTPGR</sequence>
<dbReference type="Proteomes" id="UP000589085">
    <property type="component" value="Unassembled WGS sequence"/>
</dbReference>
<dbReference type="AlphaFoldDB" id="A0A7W4NPZ3"/>
<evidence type="ECO:0000256" key="4">
    <source>
        <dbReference type="ARBA" id="ARBA00023033"/>
    </source>
</evidence>
<evidence type="ECO:0000256" key="3">
    <source>
        <dbReference type="ARBA" id="ARBA00023002"/>
    </source>
</evidence>
<gene>
    <name evidence="8" type="ORF">HLH48_17590</name>
</gene>
<dbReference type="Gene3D" id="3.20.20.30">
    <property type="entry name" value="Luciferase-like domain"/>
    <property type="match status" value="1"/>
</dbReference>
<dbReference type="Pfam" id="PF00296">
    <property type="entry name" value="Bac_luciferase"/>
    <property type="match status" value="1"/>
</dbReference>
<dbReference type="CDD" id="cd01095">
    <property type="entry name" value="Nitrilotriacetate_monoxgenase"/>
    <property type="match status" value="1"/>
</dbReference>
<feature type="binding site" evidence="6">
    <location>
        <position position="104"/>
    </location>
    <ligand>
        <name>FMN</name>
        <dbReference type="ChEBI" id="CHEBI:58210"/>
    </ligand>
</feature>
<dbReference type="RefSeq" id="WP_182998783.1">
    <property type="nucleotide sequence ID" value="NZ_JABEQJ010000028.1"/>
</dbReference>
<accession>A0A7W4NPZ3</accession>
<comment type="similarity">
    <text evidence="5">Belongs to the NtaA/SnaA/DszA monooxygenase family.</text>
</comment>
<keyword evidence="3 8" id="KW-0560">Oxidoreductase</keyword>